<dbReference type="Gene3D" id="1.25.40.10">
    <property type="entry name" value="Tetratricopeptide repeat domain"/>
    <property type="match status" value="1"/>
</dbReference>
<protein>
    <submittedName>
        <fullName evidence="1">4715_t:CDS:1</fullName>
    </submittedName>
</protein>
<comment type="caution">
    <text evidence="1">The sequence shown here is derived from an EMBL/GenBank/DDBJ whole genome shotgun (WGS) entry which is preliminary data.</text>
</comment>
<dbReference type="SMART" id="SM00671">
    <property type="entry name" value="SEL1"/>
    <property type="match status" value="2"/>
</dbReference>
<name>A0A9N9BIG8_9GLOM</name>
<dbReference type="Proteomes" id="UP000789405">
    <property type="component" value="Unassembled WGS sequence"/>
</dbReference>
<dbReference type="AlphaFoldDB" id="A0A9N9BIG8"/>
<dbReference type="InterPro" id="IPR006597">
    <property type="entry name" value="Sel1-like"/>
</dbReference>
<organism evidence="1 2">
    <name type="scientific">Dentiscutata erythropus</name>
    <dbReference type="NCBI Taxonomy" id="1348616"/>
    <lineage>
        <taxon>Eukaryota</taxon>
        <taxon>Fungi</taxon>
        <taxon>Fungi incertae sedis</taxon>
        <taxon>Mucoromycota</taxon>
        <taxon>Glomeromycotina</taxon>
        <taxon>Glomeromycetes</taxon>
        <taxon>Diversisporales</taxon>
        <taxon>Gigasporaceae</taxon>
        <taxon>Dentiscutata</taxon>
    </lineage>
</organism>
<reference evidence="1" key="1">
    <citation type="submission" date="2021-06" db="EMBL/GenBank/DDBJ databases">
        <authorList>
            <person name="Kallberg Y."/>
            <person name="Tangrot J."/>
            <person name="Rosling A."/>
        </authorList>
    </citation>
    <scope>NUCLEOTIDE SEQUENCE</scope>
    <source>
        <strain evidence="1">MA453B</strain>
    </source>
</reference>
<dbReference type="Pfam" id="PF08238">
    <property type="entry name" value="Sel1"/>
    <property type="match status" value="2"/>
</dbReference>
<accession>A0A9N9BIG8</accession>
<dbReference type="SUPFAM" id="SSF81901">
    <property type="entry name" value="HCP-like"/>
    <property type="match status" value="1"/>
</dbReference>
<dbReference type="InterPro" id="IPR011990">
    <property type="entry name" value="TPR-like_helical_dom_sf"/>
</dbReference>
<evidence type="ECO:0000313" key="1">
    <source>
        <dbReference type="EMBL" id="CAG8567429.1"/>
    </source>
</evidence>
<keyword evidence="2" id="KW-1185">Reference proteome</keyword>
<dbReference type="PANTHER" id="PTHR43628:SF1">
    <property type="entry name" value="CHITIN SYNTHASE REGULATORY FACTOR 2-RELATED"/>
    <property type="match status" value="1"/>
</dbReference>
<gene>
    <name evidence="1" type="ORF">DERYTH_LOCUS6037</name>
</gene>
<sequence length="184" mass="20997">MTAVTSASVSDIAKPPMSAMKRRSIIIPQHSNHRDKLKDAIKKRVADEIVELFVEAQQIGKDDTVIIKMILDHIKKRNTNSVEVLEWLLSNQHTLQYKTLLGYFYLHDIGTEIDTRKAYVLYLAAAKKDYPIAQYLLGECYSSGSGTKSDEKLAFQWYQKAAEGGCTNGYWNIKERRYGDSLLF</sequence>
<dbReference type="InterPro" id="IPR052945">
    <property type="entry name" value="Mitotic_Regulator"/>
</dbReference>
<proteinExistence type="predicted"/>
<evidence type="ECO:0000313" key="2">
    <source>
        <dbReference type="Proteomes" id="UP000789405"/>
    </source>
</evidence>
<dbReference type="PANTHER" id="PTHR43628">
    <property type="entry name" value="ACTIVATOR OF C KINASE PROTEIN 1-RELATED"/>
    <property type="match status" value="1"/>
</dbReference>
<dbReference type="OrthoDB" id="2384430at2759"/>
<dbReference type="EMBL" id="CAJVPY010002642">
    <property type="protein sequence ID" value="CAG8567429.1"/>
    <property type="molecule type" value="Genomic_DNA"/>
</dbReference>